<accession>A0ACC1QQL5</accession>
<comment type="caution">
    <text evidence="1">The sequence shown here is derived from an EMBL/GenBank/DDBJ whole genome shotgun (WGS) entry which is preliminary data.</text>
</comment>
<keyword evidence="2" id="KW-1185">Reference proteome</keyword>
<sequence>MPKILAVFGATGAQGGSLIDYVLADEVLSKEFKIRAITRSVDSDAAKSLKEKVQVVYGDNADRLSLDAALAGAHTVFAMTNTSPARR</sequence>
<organism evidence="1 2">
    <name type="scientific">Lecanicillium saksenae</name>
    <dbReference type="NCBI Taxonomy" id="468837"/>
    <lineage>
        <taxon>Eukaryota</taxon>
        <taxon>Fungi</taxon>
        <taxon>Dikarya</taxon>
        <taxon>Ascomycota</taxon>
        <taxon>Pezizomycotina</taxon>
        <taxon>Sordariomycetes</taxon>
        <taxon>Hypocreomycetidae</taxon>
        <taxon>Hypocreales</taxon>
        <taxon>Cordycipitaceae</taxon>
        <taxon>Lecanicillium</taxon>
    </lineage>
</organism>
<protein>
    <submittedName>
        <fullName evidence="1">Uncharacterized protein</fullName>
    </submittedName>
</protein>
<evidence type="ECO:0000313" key="2">
    <source>
        <dbReference type="Proteomes" id="UP001148737"/>
    </source>
</evidence>
<dbReference type="Proteomes" id="UP001148737">
    <property type="component" value="Unassembled WGS sequence"/>
</dbReference>
<proteinExistence type="predicted"/>
<gene>
    <name evidence="1" type="ORF">NLG97_g6668</name>
</gene>
<evidence type="ECO:0000313" key="1">
    <source>
        <dbReference type="EMBL" id="KAJ3486167.1"/>
    </source>
</evidence>
<reference evidence="1" key="1">
    <citation type="submission" date="2022-07" db="EMBL/GenBank/DDBJ databases">
        <title>Genome Sequence of Lecanicillium saksenae.</title>
        <authorList>
            <person name="Buettner E."/>
        </authorList>
    </citation>
    <scope>NUCLEOTIDE SEQUENCE</scope>
    <source>
        <strain evidence="1">VT-O1</strain>
    </source>
</reference>
<dbReference type="EMBL" id="JANAKD010000918">
    <property type="protein sequence ID" value="KAJ3486167.1"/>
    <property type="molecule type" value="Genomic_DNA"/>
</dbReference>
<name>A0ACC1QQL5_9HYPO</name>